<comment type="similarity">
    <text evidence="9">Belongs to the bacterial CoaD family.</text>
</comment>
<accession>A0A6N7ET28</accession>
<comment type="function">
    <text evidence="9">Reversibly transfers an adenylyl group from ATP to 4'-phosphopantetheine, yielding dephospho-CoA (dPCoA) and pyrophosphate.</text>
</comment>
<evidence type="ECO:0000256" key="4">
    <source>
        <dbReference type="ARBA" id="ARBA00022741"/>
    </source>
</evidence>
<protein>
    <recommendedName>
        <fullName evidence="9">Phosphopantetheine adenylyltransferase</fullName>
        <ecNumber evidence="9">2.7.7.3</ecNumber>
    </recommendedName>
    <alternativeName>
        <fullName evidence="9">Dephospho-CoA pyrophosphorylase</fullName>
    </alternativeName>
    <alternativeName>
        <fullName evidence="9">Pantetheine-phosphate adenylyltransferase</fullName>
        <shortName evidence="9">PPAT</shortName>
    </alternativeName>
</protein>
<dbReference type="EC" id="2.7.7.3" evidence="9"/>
<keyword evidence="7 9" id="KW-0173">Coenzyme A biosynthesis</keyword>
<keyword evidence="6 9" id="KW-0460">Magnesium</keyword>
<keyword evidence="2 9" id="KW-0808">Transferase</keyword>
<feature type="site" description="Transition state stabilizer" evidence="9">
    <location>
        <position position="20"/>
    </location>
</feature>
<keyword evidence="1 9" id="KW-0963">Cytoplasm</keyword>
<evidence type="ECO:0000259" key="10">
    <source>
        <dbReference type="Pfam" id="PF01467"/>
    </source>
</evidence>
<evidence type="ECO:0000256" key="3">
    <source>
        <dbReference type="ARBA" id="ARBA00022695"/>
    </source>
</evidence>
<evidence type="ECO:0000256" key="1">
    <source>
        <dbReference type="ARBA" id="ARBA00022490"/>
    </source>
</evidence>
<comment type="subunit">
    <text evidence="9">Homohexamer.</text>
</comment>
<dbReference type="GO" id="GO:0004595">
    <property type="term" value="F:pantetheine-phosphate adenylyltransferase activity"/>
    <property type="evidence" value="ECO:0007669"/>
    <property type="project" value="UniProtKB-UniRule"/>
</dbReference>
<name>A0A6N7ET28_9GAMM</name>
<keyword evidence="12" id="KW-1185">Reference proteome</keyword>
<dbReference type="GO" id="GO:0005524">
    <property type="term" value="F:ATP binding"/>
    <property type="evidence" value="ECO:0007669"/>
    <property type="project" value="UniProtKB-KW"/>
</dbReference>
<feature type="binding site" evidence="9">
    <location>
        <position position="20"/>
    </location>
    <ligand>
        <name>ATP</name>
        <dbReference type="ChEBI" id="CHEBI:30616"/>
    </ligand>
</feature>
<dbReference type="FunCoup" id="A0A6N7ET28">
    <property type="interactions" value="379"/>
</dbReference>
<feature type="binding site" evidence="9">
    <location>
        <position position="75"/>
    </location>
    <ligand>
        <name>substrate</name>
    </ligand>
</feature>
<dbReference type="UniPathway" id="UPA00241">
    <property type="reaction ID" value="UER00355"/>
</dbReference>
<gene>
    <name evidence="9 11" type="primary">coaD</name>
    <name evidence="11" type="ORF">GCU85_04520</name>
</gene>
<evidence type="ECO:0000256" key="2">
    <source>
        <dbReference type="ARBA" id="ARBA00022679"/>
    </source>
</evidence>
<comment type="caution">
    <text evidence="11">The sequence shown here is derived from an EMBL/GenBank/DDBJ whole genome shotgun (WGS) entry which is preliminary data.</text>
</comment>
<evidence type="ECO:0000256" key="5">
    <source>
        <dbReference type="ARBA" id="ARBA00022840"/>
    </source>
</evidence>
<evidence type="ECO:0000256" key="9">
    <source>
        <dbReference type="HAMAP-Rule" id="MF_00151"/>
    </source>
</evidence>
<dbReference type="EMBL" id="WHNW01000004">
    <property type="protein sequence ID" value="MPV85994.1"/>
    <property type="molecule type" value="Genomic_DNA"/>
</dbReference>
<keyword evidence="4 9" id="KW-0547">Nucleotide-binding</keyword>
<dbReference type="InterPro" id="IPR004821">
    <property type="entry name" value="Cyt_trans-like"/>
</dbReference>
<evidence type="ECO:0000256" key="6">
    <source>
        <dbReference type="ARBA" id="ARBA00022842"/>
    </source>
</evidence>
<keyword evidence="3 9" id="KW-0548">Nucleotidyltransferase</keyword>
<dbReference type="PANTHER" id="PTHR21342">
    <property type="entry name" value="PHOSPHOPANTETHEINE ADENYLYLTRANSFERASE"/>
    <property type="match status" value="1"/>
</dbReference>
<dbReference type="Gene3D" id="3.40.50.620">
    <property type="entry name" value="HUPs"/>
    <property type="match status" value="1"/>
</dbReference>
<keyword evidence="5 9" id="KW-0067">ATP-binding</keyword>
<dbReference type="SUPFAM" id="SSF52374">
    <property type="entry name" value="Nucleotidylyl transferase"/>
    <property type="match status" value="1"/>
</dbReference>
<dbReference type="HAMAP" id="MF_00151">
    <property type="entry name" value="PPAT_bact"/>
    <property type="match status" value="1"/>
</dbReference>
<dbReference type="Proteomes" id="UP000471298">
    <property type="component" value="Unassembled WGS sequence"/>
</dbReference>
<comment type="subcellular location">
    <subcellularLocation>
        <location evidence="9">Cytoplasm</location>
    </subcellularLocation>
</comment>
<comment type="cofactor">
    <cofactor evidence="9">
        <name>Mg(2+)</name>
        <dbReference type="ChEBI" id="CHEBI:18420"/>
    </cofactor>
</comment>
<feature type="binding site" evidence="9">
    <location>
        <position position="12"/>
    </location>
    <ligand>
        <name>substrate</name>
    </ligand>
</feature>
<dbReference type="CDD" id="cd02163">
    <property type="entry name" value="PPAT"/>
    <property type="match status" value="1"/>
</dbReference>
<dbReference type="InParanoid" id="A0A6N7ET28"/>
<evidence type="ECO:0000313" key="12">
    <source>
        <dbReference type="Proteomes" id="UP000471298"/>
    </source>
</evidence>
<dbReference type="NCBIfam" id="TIGR01510">
    <property type="entry name" value="coaD_prev_kdtB"/>
    <property type="match status" value="1"/>
</dbReference>
<comment type="catalytic activity">
    <reaction evidence="8 9">
        <text>(R)-4'-phosphopantetheine + ATP + H(+) = 3'-dephospho-CoA + diphosphate</text>
        <dbReference type="Rhea" id="RHEA:19801"/>
        <dbReference type="ChEBI" id="CHEBI:15378"/>
        <dbReference type="ChEBI" id="CHEBI:30616"/>
        <dbReference type="ChEBI" id="CHEBI:33019"/>
        <dbReference type="ChEBI" id="CHEBI:57328"/>
        <dbReference type="ChEBI" id="CHEBI:61723"/>
        <dbReference type="EC" id="2.7.7.3"/>
    </reaction>
</comment>
<comment type="pathway">
    <text evidence="9">Cofactor biosynthesis; coenzyme A biosynthesis; CoA from (R)-pantothenate: step 4/5.</text>
</comment>
<organism evidence="11 12">
    <name type="scientific">Ostreibacterium oceani</name>
    <dbReference type="NCBI Taxonomy" id="2654998"/>
    <lineage>
        <taxon>Bacteria</taxon>
        <taxon>Pseudomonadati</taxon>
        <taxon>Pseudomonadota</taxon>
        <taxon>Gammaproteobacteria</taxon>
        <taxon>Cardiobacteriales</taxon>
        <taxon>Ostreibacteriaceae</taxon>
        <taxon>Ostreibacterium</taxon>
    </lineage>
</organism>
<dbReference type="RefSeq" id="WP_152809812.1">
    <property type="nucleotide sequence ID" value="NZ_WHNW01000004.1"/>
</dbReference>
<feature type="binding site" evidence="9">
    <location>
        <position position="44"/>
    </location>
    <ligand>
        <name>substrate</name>
    </ligand>
</feature>
<dbReference type="InterPro" id="IPR001980">
    <property type="entry name" value="PPAT"/>
</dbReference>
<dbReference type="InterPro" id="IPR014729">
    <property type="entry name" value="Rossmann-like_a/b/a_fold"/>
</dbReference>
<evidence type="ECO:0000313" key="11">
    <source>
        <dbReference type="EMBL" id="MPV85994.1"/>
    </source>
</evidence>
<dbReference type="GO" id="GO:0005737">
    <property type="term" value="C:cytoplasm"/>
    <property type="evidence" value="ECO:0007669"/>
    <property type="project" value="UniProtKB-SubCell"/>
</dbReference>
<dbReference type="NCBIfam" id="TIGR00125">
    <property type="entry name" value="cyt_tran_rel"/>
    <property type="match status" value="1"/>
</dbReference>
<dbReference type="Pfam" id="PF01467">
    <property type="entry name" value="CTP_transf_like"/>
    <property type="match status" value="1"/>
</dbReference>
<feature type="domain" description="Cytidyltransferase-like" evidence="10">
    <location>
        <begin position="8"/>
        <end position="135"/>
    </location>
</feature>
<proteinExistence type="inferred from homology"/>
<reference evidence="11 12" key="1">
    <citation type="submission" date="2019-10" db="EMBL/GenBank/DDBJ databases">
        <title>Cardiobacteriales fam. a chemoheterotrophic member of the order Cardiobacteriales, and proposal of Cardiobacteriales fam. nov.</title>
        <authorList>
            <person name="Wang C."/>
        </authorList>
    </citation>
    <scope>NUCLEOTIDE SEQUENCE [LARGE SCALE GENOMIC DNA]</scope>
    <source>
        <strain evidence="11 12">ML27</strain>
    </source>
</reference>
<dbReference type="PRINTS" id="PR01020">
    <property type="entry name" value="LPSBIOSNTHSS"/>
</dbReference>
<feature type="binding site" evidence="9">
    <location>
        <begin position="125"/>
        <end position="131"/>
    </location>
    <ligand>
        <name>ATP</name>
        <dbReference type="ChEBI" id="CHEBI:30616"/>
    </ligand>
</feature>
<evidence type="ECO:0000256" key="8">
    <source>
        <dbReference type="ARBA" id="ARBA00029346"/>
    </source>
</evidence>
<sequence length="161" mass="18090">MAQKNVAIYPGTFNPVTSGHIDIVHRAAKMFDKIYICVAESQHKNPLFSLDERVALIESIAFADHVEVIGFRKLLIDLCHELNANVIIRGLRMVSDFEYEFQLASMNRHLDPQIETIFLTPAEDKSFISSTIVREVAKLGGDVTQLVPQHVAAALREKYAP</sequence>
<feature type="binding site" evidence="9">
    <location>
        <begin position="90"/>
        <end position="92"/>
    </location>
    <ligand>
        <name>ATP</name>
        <dbReference type="ChEBI" id="CHEBI:30616"/>
    </ligand>
</feature>
<feature type="binding site" evidence="9">
    <location>
        <position position="100"/>
    </location>
    <ligand>
        <name>ATP</name>
        <dbReference type="ChEBI" id="CHEBI:30616"/>
    </ligand>
</feature>
<feature type="binding site" evidence="9">
    <location>
        <begin position="12"/>
        <end position="13"/>
    </location>
    <ligand>
        <name>ATP</name>
        <dbReference type="ChEBI" id="CHEBI:30616"/>
    </ligand>
</feature>
<feature type="binding site" evidence="9">
    <location>
        <position position="89"/>
    </location>
    <ligand>
        <name>substrate</name>
    </ligand>
</feature>
<evidence type="ECO:0000256" key="7">
    <source>
        <dbReference type="ARBA" id="ARBA00022993"/>
    </source>
</evidence>
<dbReference type="PANTHER" id="PTHR21342:SF1">
    <property type="entry name" value="PHOSPHOPANTETHEINE ADENYLYLTRANSFERASE"/>
    <property type="match status" value="1"/>
</dbReference>
<dbReference type="GO" id="GO:0015937">
    <property type="term" value="P:coenzyme A biosynthetic process"/>
    <property type="evidence" value="ECO:0007669"/>
    <property type="project" value="UniProtKB-UniRule"/>
</dbReference>
<dbReference type="AlphaFoldDB" id="A0A6N7ET28"/>